<dbReference type="AlphaFoldDB" id="A0A0F9Q6C0"/>
<name>A0A0F9Q6C0_9ZZZZ</name>
<gene>
    <name evidence="1" type="ORF">LCGC14_0757300</name>
</gene>
<protein>
    <recommendedName>
        <fullName evidence="2">Peptidase S53 activation domain-containing protein</fullName>
    </recommendedName>
</protein>
<evidence type="ECO:0000313" key="1">
    <source>
        <dbReference type="EMBL" id="KKN38054.1"/>
    </source>
</evidence>
<dbReference type="EMBL" id="LAZR01001855">
    <property type="protein sequence ID" value="KKN38054.1"/>
    <property type="molecule type" value="Genomic_DNA"/>
</dbReference>
<evidence type="ECO:0008006" key="2">
    <source>
        <dbReference type="Google" id="ProtNLM"/>
    </source>
</evidence>
<accession>A0A0F9Q6C0</accession>
<sequence length="127" mass="14506">MKTTEDKNQEVSAEVTFLSATGLDPMNETITSKNIKELLPDHTSVTLVKNFFEKEGISFQYYQGISATITAKKELFESFFDIKLIYHKRYLKVEGQNNGYDIPLKNLPVEIEEQLSNISLSGQMESF</sequence>
<organism evidence="1">
    <name type="scientific">marine sediment metagenome</name>
    <dbReference type="NCBI Taxonomy" id="412755"/>
    <lineage>
        <taxon>unclassified sequences</taxon>
        <taxon>metagenomes</taxon>
        <taxon>ecological metagenomes</taxon>
    </lineage>
</organism>
<reference evidence="1" key="1">
    <citation type="journal article" date="2015" name="Nature">
        <title>Complex archaea that bridge the gap between prokaryotes and eukaryotes.</title>
        <authorList>
            <person name="Spang A."/>
            <person name="Saw J.H."/>
            <person name="Jorgensen S.L."/>
            <person name="Zaremba-Niedzwiedzka K."/>
            <person name="Martijn J."/>
            <person name="Lind A.E."/>
            <person name="van Eijk R."/>
            <person name="Schleper C."/>
            <person name="Guy L."/>
            <person name="Ettema T.J."/>
        </authorList>
    </citation>
    <scope>NUCLEOTIDE SEQUENCE</scope>
</reference>
<comment type="caution">
    <text evidence="1">The sequence shown here is derived from an EMBL/GenBank/DDBJ whole genome shotgun (WGS) entry which is preliminary data.</text>
</comment>
<proteinExistence type="predicted"/>